<gene>
    <name evidence="2" type="ORF">RJ641_020826</name>
</gene>
<evidence type="ECO:0000313" key="3">
    <source>
        <dbReference type="Proteomes" id="UP001370490"/>
    </source>
</evidence>
<dbReference type="AlphaFoldDB" id="A0AAN8UMU4"/>
<sequence>MAVILQLLRPPPHFLTFSSPKPMTTSSRLPIATRLSTLTLSYKANDDANFPQLSNELAVMPQDRVATLEWDRRFLSVLGVENKRPYELRLRAPENVFVEEESDLREVMDSFRVNKVSV</sequence>
<dbReference type="GO" id="GO:0005509">
    <property type="term" value="F:calcium ion binding"/>
    <property type="evidence" value="ECO:0007669"/>
    <property type="project" value="InterPro"/>
</dbReference>
<evidence type="ECO:0000313" key="2">
    <source>
        <dbReference type="EMBL" id="KAK6915709.1"/>
    </source>
</evidence>
<dbReference type="EMBL" id="JBAMMX010000025">
    <property type="protein sequence ID" value="KAK6915709.1"/>
    <property type="molecule type" value="Genomic_DNA"/>
</dbReference>
<organism evidence="2 3">
    <name type="scientific">Dillenia turbinata</name>
    <dbReference type="NCBI Taxonomy" id="194707"/>
    <lineage>
        <taxon>Eukaryota</taxon>
        <taxon>Viridiplantae</taxon>
        <taxon>Streptophyta</taxon>
        <taxon>Embryophyta</taxon>
        <taxon>Tracheophyta</taxon>
        <taxon>Spermatophyta</taxon>
        <taxon>Magnoliopsida</taxon>
        <taxon>eudicotyledons</taxon>
        <taxon>Gunneridae</taxon>
        <taxon>Pentapetalae</taxon>
        <taxon>Dilleniales</taxon>
        <taxon>Dilleniaceae</taxon>
        <taxon>Dillenia</taxon>
    </lineage>
</organism>
<comment type="caution">
    <text evidence="2">The sequence shown here is derived from an EMBL/GenBank/DDBJ whole genome shotgun (WGS) entry which is preliminary data.</text>
</comment>
<dbReference type="InterPro" id="IPR002683">
    <property type="entry name" value="PsbP_C"/>
</dbReference>
<dbReference type="GO" id="GO:0015979">
    <property type="term" value="P:photosynthesis"/>
    <property type="evidence" value="ECO:0007669"/>
    <property type="project" value="InterPro"/>
</dbReference>
<accession>A0AAN8UMU4</accession>
<proteinExistence type="predicted"/>
<feature type="domain" description="PsbP C-terminal" evidence="1">
    <location>
        <begin position="66"/>
        <end position="113"/>
    </location>
</feature>
<dbReference type="GO" id="GO:0009654">
    <property type="term" value="C:photosystem II oxygen evolving complex"/>
    <property type="evidence" value="ECO:0007669"/>
    <property type="project" value="InterPro"/>
</dbReference>
<protein>
    <submittedName>
        <fullName evidence="2">PsbP, C-terminal</fullName>
    </submittedName>
</protein>
<keyword evidence="3" id="KW-1185">Reference proteome</keyword>
<name>A0AAN8UMU4_9MAGN</name>
<evidence type="ECO:0000259" key="1">
    <source>
        <dbReference type="Pfam" id="PF01789"/>
    </source>
</evidence>
<reference evidence="2 3" key="1">
    <citation type="submission" date="2023-12" db="EMBL/GenBank/DDBJ databases">
        <title>A high-quality genome assembly for Dillenia turbinata (Dilleniales).</title>
        <authorList>
            <person name="Chanderbali A."/>
        </authorList>
    </citation>
    <scope>NUCLEOTIDE SEQUENCE [LARGE SCALE GENOMIC DNA]</scope>
    <source>
        <strain evidence="2">LSX21</strain>
        <tissue evidence="2">Leaf</tissue>
    </source>
</reference>
<dbReference type="Pfam" id="PF01789">
    <property type="entry name" value="PsbP"/>
    <property type="match status" value="1"/>
</dbReference>
<dbReference type="GO" id="GO:0019898">
    <property type="term" value="C:extrinsic component of membrane"/>
    <property type="evidence" value="ECO:0007669"/>
    <property type="project" value="InterPro"/>
</dbReference>
<dbReference type="Proteomes" id="UP001370490">
    <property type="component" value="Unassembled WGS sequence"/>
</dbReference>
<dbReference type="Gene3D" id="3.40.1000.10">
    <property type="entry name" value="Mog1/PsbP, alpha/beta/alpha sandwich"/>
    <property type="match status" value="1"/>
</dbReference>